<sequence>MSKGRTRCGSAPGRLLRGELGKAPPVEQSEIMRRVVGILTEAIEMRRQVREHPGDEVALTGAVSALLTETLPVIRLPADASAQEATGIITDALGPAIVGLVNCFSYAFVHLAEVHDEGRTDTTAADVLQALSLQFAQRDGT</sequence>
<proteinExistence type="predicted"/>
<dbReference type="AlphaFoldDB" id="C9Z757"/>
<dbReference type="STRING" id="680198.SCAB_43871"/>
<evidence type="ECO:0000313" key="1">
    <source>
        <dbReference type="EMBL" id="CBG71451.1"/>
    </source>
</evidence>
<keyword evidence="2" id="KW-1185">Reference proteome</keyword>
<gene>
    <name evidence="1" type="ordered locus">SCAB_43871</name>
</gene>
<organism evidence="1 2">
    <name type="scientific">Streptomyces scabiei (strain 87.22)</name>
    <dbReference type="NCBI Taxonomy" id="680198"/>
    <lineage>
        <taxon>Bacteria</taxon>
        <taxon>Bacillati</taxon>
        <taxon>Actinomycetota</taxon>
        <taxon>Actinomycetes</taxon>
        <taxon>Kitasatosporales</taxon>
        <taxon>Streptomycetaceae</taxon>
        <taxon>Streptomyces</taxon>
    </lineage>
</organism>
<dbReference type="KEGG" id="scb:SCAB_43871"/>
<accession>C9Z757</accession>
<name>C9Z757_STRSW</name>
<reference evidence="1 2" key="1">
    <citation type="journal article" date="2010" name="Mol. Plant Microbe Interact.">
        <title>Streptomyces scabies 87-22 contains a coronafacic acid-like biosynthetic cluster that contributes to plant-microbe interactions.</title>
        <authorList>
            <person name="Bignell D.R."/>
            <person name="Seipke R.F."/>
            <person name="Huguet-Tapia J.C."/>
            <person name="Chambers A.H."/>
            <person name="Parry R.J."/>
            <person name="Loria R."/>
        </authorList>
    </citation>
    <scope>NUCLEOTIDE SEQUENCE [LARGE SCALE GENOMIC DNA]</scope>
    <source>
        <strain evidence="1 2">87.22</strain>
    </source>
</reference>
<dbReference type="EMBL" id="FN554889">
    <property type="protein sequence ID" value="CBG71451.1"/>
    <property type="molecule type" value="Genomic_DNA"/>
</dbReference>
<evidence type="ECO:0000313" key="2">
    <source>
        <dbReference type="Proteomes" id="UP000001444"/>
    </source>
</evidence>
<dbReference type="HOGENOM" id="CLU_135073_0_0_11"/>
<protein>
    <submittedName>
        <fullName evidence="1">Uncharacterized protein</fullName>
    </submittedName>
</protein>
<dbReference type="Proteomes" id="UP000001444">
    <property type="component" value="Chromosome"/>
</dbReference>
<dbReference type="eggNOG" id="ENOG5031IUQ">
    <property type="taxonomic scope" value="Bacteria"/>
</dbReference>